<dbReference type="SMART" id="SM00422">
    <property type="entry name" value="HTH_MERR"/>
    <property type="match status" value="2"/>
</dbReference>
<dbReference type="RefSeq" id="WP_110321071.1">
    <property type="nucleotide sequence ID" value="NZ_QJKD01000001.1"/>
</dbReference>
<evidence type="ECO:0000313" key="6">
    <source>
        <dbReference type="EMBL" id="PXX56723.1"/>
    </source>
</evidence>
<dbReference type="AlphaFoldDB" id="A0A2V3YCV1"/>
<dbReference type="GO" id="GO:0003700">
    <property type="term" value="F:DNA-binding transcription factor activity"/>
    <property type="evidence" value="ECO:0007669"/>
    <property type="project" value="InterPro"/>
</dbReference>
<keyword evidence="3" id="KW-0804">Transcription</keyword>
<evidence type="ECO:0000256" key="3">
    <source>
        <dbReference type="ARBA" id="ARBA00023163"/>
    </source>
</evidence>
<dbReference type="GO" id="GO:0003677">
    <property type="term" value="F:DNA binding"/>
    <property type="evidence" value="ECO:0007669"/>
    <property type="project" value="UniProtKB-KW"/>
</dbReference>
<dbReference type="InterPro" id="IPR047057">
    <property type="entry name" value="MerR_fam"/>
</dbReference>
<keyword evidence="2 6" id="KW-0238">DNA-binding</keyword>
<proteinExistence type="predicted"/>
<dbReference type="Pfam" id="PF00376">
    <property type="entry name" value="MerR"/>
    <property type="match status" value="1"/>
</dbReference>
<keyword evidence="7" id="KW-1185">Reference proteome</keyword>
<evidence type="ECO:0000256" key="4">
    <source>
        <dbReference type="SAM" id="MobiDB-lite"/>
    </source>
</evidence>
<organism evidence="6 7">
    <name type="scientific">Hungatella effluvii</name>
    <dbReference type="NCBI Taxonomy" id="1096246"/>
    <lineage>
        <taxon>Bacteria</taxon>
        <taxon>Bacillati</taxon>
        <taxon>Bacillota</taxon>
        <taxon>Clostridia</taxon>
        <taxon>Lachnospirales</taxon>
        <taxon>Lachnospiraceae</taxon>
        <taxon>Hungatella</taxon>
    </lineage>
</organism>
<feature type="domain" description="HTH merR-type" evidence="5">
    <location>
        <begin position="131"/>
        <end position="194"/>
    </location>
</feature>
<dbReference type="PROSITE" id="PS50937">
    <property type="entry name" value="HTH_MERR_2"/>
    <property type="match status" value="2"/>
</dbReference>
<evidence type="ECO:0000256" key="2">
    <source>
        <dbReference type="ARBA" id="ARBA00023125"/>
    </source>
</evidence>
<gene>
    <name evidence="6" type="ORF">DFR60_10127</name>
</gene>
<keyword evidence="1" id="KW-0805">Transcription regulation</keyword>
<feature type="domain" description="HTH merR-type" evidence="5">
    <location>
        <begin position="4"/>
        <end position="61"/>
    </location>
</feature>
<dbReference type="EMBL" id="QJKD01000001">
    <property type="protein sequence ID" value="PXX56723.1"/>
    <property type="molecule type" value="Genomic_DNA"/>
</dbReference>
<sequence length="271" mass="30528">MINTYSTSDMAKLIGIHPNTVRLYEDLGLITRPERKANGYRVFTDHHLTQFRIARLAFQVEVLQNGLRKQAAAIVKSCASGDIDKALLLTDIYLRQISEEKLNGETAIQIADQILSGHTLISDNRLLTRTQAALYLHITVDTLRNWERNGLLEEAKNQNGRRIYTARDLERLIIIKSLRCANYSLSAILRMLSALSLNPEASIRDAIDTPRPDDDILTACDHLLTSLEQARENAEQIIILLSELKKSESVDPRAGTYRSTDDFSAPCQPDK</sequence>
<dbReference type="Gene3D" id="1.10.1660.10">
    <property type="match status" value="2"/>
</dbReference>
<dbReference type="PANTHER" id="PTHR30204:SF94">
    <property type="entry name" value="HEAVY METAL-DEPENDENT TRANSCRIPTIONAL REGULATOR HI_0293-RELATED"/>
    <property type="match status" value="1"/>
</dbReference>
<dbReference type="Proteomes" id="UP000248057">
    <property type="component" value="Unassembled WGS sequence"/>
</dbReference>
<dbReference type="CDD" id="cd00592">
    <property type="entry name" value="HTH_MerR-like"/>
    <property type="match status" value="1"/>
</dbReference>
<dbReference type="Pfam" id="PF13411">
    <property type="entry name" value="MerR_1"/>
    <property type="match status" value="1"/>
</dbReference>
<evidence type="ECO:0000256" key="1">
    <source>
        <dbReference type="ARBA" id="ARBA00023015"/>
    </source>
</evidence>
<evidence type="ECO:0000259" key="5">
    <source>
        <dbReference type="PROSITE" id="PS50937"/>
    </source>
</evidence>
<feature type="region of interest" description="Disordered" evidence="4">
    <location>
        <begin position="247"/>
        <end position="271"/>
    </location>
</feature>
<dbReference type="SUPFAM" id="SSF46955">
    <property type="entry name" value="Putative DNA-binding domain"/>
    <property type="match status" value="2"/>
</dbReference>
<comment type="caution">
    <text evidence="6">The sequence shown here is derived from an EMBL/GenBank/DDBJ whole genome shotgun (WGS) entry which is preliminary data.</text>
</comment>
<dbReference type="PANTHER" id="PTHR30204">
    <property type="entry name" value="REDOX-CYCLING DRUG-SENSING TRANSCRIPTIONAL ACTIVATOR SOXR"/>
    <property type="match status" value="1"/>
</dbReference>
<reference evidence="6 7" key="1">
    <citation type="submission" date="2018-05" db="EMBL/GenBank/DDBJ databases">
        <title>Genomic Encyclopedia of Type Strains, Phase IV (KMG-IV): sequencing the most valuable type-strain genomes for metagenomic binning, comparative biology and taxonomic classification.</title>
        <authorList>
            <person name="Goeker M."/>
        </authorList>
    </citation>
    <scope>NUCLEOTIDE SEQUENCE [LARGE SCALE GENOMIC DNA]</scope>
    <source>
        <strain evidence="6 7">DSM 24995</strain>
    </source>
</reference>
<dbReference type="PROSITE" id="PS00552">
    <property type="entry name" value="HTH_MERR_1"/>
    <property type="match status" value="1"/>
</dbReference>
<dbReference type="GeneID" id="86059388"/>
<name>A0A2V3YCV1_9FIRM</name>
<dbReference type="InterPro" id="IPR009061">
    <property type="entry name" value="DNA-bd_dom_put_sf"/>
</dbReference>
<dbReference type="InterPro" id="IPR000551">
    <property type="entry name" value="MerR-type_HTH_dom"/>
</dbReference>
<accession>A0A2V3YCV1</accession>
<protein>
    <submittedName>
        <fullName evidence="6">DNA-binding transcriptional MerR regulator</fullName>
    </submittedName>
</protein>
<evidence type="ECO:0000313" key="7">
    <source>
        <dbReference type="Proteomes" id="UP000248057"/>
    </source>
</evidence>